<gene>
    <name evidence="6" type="ORF">KFK09_022099</name>
</gene>
<dbReference type="Pfam" id="PF00132">
    <property type="entry name" value="Hexapep"/>
    <property type="match status" value="1"/>
</dbReference>
<dbReference type="PROSITE" id="PS00101">
    <property type="entry name" value="HEXAPEP_TRANSFERASES"/>
    <property type="match status" value="1"/>
</dbReference>
<comment type="caution">
    <text evidence="6">The sequence shown here is derived from an EMBL/GenBank/DDBJ whole genome shotgun (WGS) entry which is preliminary data.</text>
</comment>
<evidence type="ECO:0000313" key="7">
    <source>
        <dbReference type="Proteomes" id="UP000829196"/>
    </source>
</evidence>
<keyword evidence="3" id="KW-0808">Transferase</keyword>
<dbReference type="PANTHER" id="PTHR43378:SF2">
    <property type="entry name" value="UDP-3-O-ACYLGLUCOSAMINE N-ACYLTRANSFERASE 1, MITOCHONDRIAL-RELATED"/>
    <property type="match status" value="1"/>
</dbReference>
<name>A0A8T3AGV4_DENNO</name>
<dbReference type="InterPro" id="IPR018357">
    <property type="entry name" value="Hexapep_transf_CS"/>
</dbReference>
<dbReference type="PANTHER" id="PTHR43378">
    <property type="entry name" value="UDP-3-O-ACYLGLUCOSAMINE N-ACYLTRANSFERASE"/>
    <property type="match status" value="1"/>
</dbReference>
<dbReference type="NCBIfam" id="NF002060">
    <property type="entry name" value="PRK00892.1"/>
    <property type="match status" value="1"/>
</dbReference>
<keyword evidence="5" id="KW-0012">Acyltransferase</keyword>
<dbReference type="GO" id="GO:0009245">
    <property type="term" value="P:lipid A biosynthetic process"/>
    <property type="evidence" value="ECO:0007669"/>
    <property type="project" value="UniProtKB-KW"/>
</dbReference>
<dbReference type="InterPro" id="IPR007691">
    <property type="entry name" value="LpxD"/>
</dbReference>
<dbReference type="SMR" id="A0A8T3AGV4"/>
<evidence type="ECO:0000256" key="4">
    <source>
        <dbReference type="ARBA" id="ARBA00023098"/>
    </source>
</evidence>
<reference evidence="6" key="1">
    <citation type="journal article" date="2022" name="Front. Genet.">
        <title>Chromosome-Scale Assembly of the Dendrobium nobile Genome Provides Insights Into the Molecular Mechanism of the Biosynthesis of the Medicinal Active Ingredient of Dendrobium.</title>
        <authorList>
            <person name="Xu Q."/>
            <person name="Niu S.-C."/>
            <person name="Li K.-L."/>
            <person name="Zheng P.-J."/>
            <person name="Zhang X.-J."/>
            <person name="Jia Y."/>
            <person name="Liu Y."/>
            <person name="Niu Y.-X."/>
            <person name="Yu L.-H."/>
            <person name="Chen D.-F."/>
            <person name="Zhang G.-Q."/>
        </authorList>
    </citation>
    <scope>NUCLEOTIDE SEQUENCE</scope>
    <source>
        <tissue evidence="6">Leaf</tissue>
    </source>
</reference>
<evidence type="ECO:0000256" key="2">
    <source>
        <dbReference type="ARBA" id="ARBA00022556"/>
    </source>
</evidence>
<evidence type="ECO:0000256" key="3">
    <source>
        <dbReference type="ARBA" id="ARBA00022679"/>
    </source>
</evidence>
<dbReference type="EMBL" id="JAGYWB010000016">
    <property type="protein sequence ID" value="KAI0495796.1"/>
    <property type="molecule type" value="Genomic_DNA"/>
</dbReference>
<sequence>MSFTGRRAFSSLFCLSKRAFSQHLLEPSGSRSSILHSKPTGPEQTARDSLEFAEWHNGGGLFHRTASVDPSVFIEVGAIVHQKAVIGADVHIGSGSIVGPSVSIGQSTNIMYNAVLSNCSVGMSCVIHNGSCIGQDGFGFFVDKEGNMTKKPQMLNVRIGDHVEIGANSCIDRGSWRDTVVGDYTKIDNLVQIGHNVVIGKCCMLCGQVGIAGSVTMGDYCTLGGRVAVKDHVTISSKVRLAANSGVTKDVGEPGDYAGFPAVPVHQWRRQSASLRRLSKKDLKESGS</sequence>
<dbReference type="InterPro" id="IPR001451">
    <property type="entry name" value="Hexapep"/>
</dbReference>
<proteinExistence type="predicted"/>
<evidence type="ECO:0000313" key="6">
    <source>
        <dbReference type="EMBL" id="KAI0495796.1"/>
    </source>
</evidence>
<keyword evidence="1" id="KW-0444">Lipid biosynthesis</keyword>
<dbReference type="AlphaFoldDB" id="A0A8T3AGV4"/>
<dbReference type="GO" id="GO:0016020">
    <property type="term" value="C:membrane"/>
    <property type="evidence" value="ECO:0007669"/>
    <property type="project" value="GOC"/>
</dbReference>
<keyword evidence="2" id="KW-0441">Lipid A biosynthesis</keyword>
<keyword evidence="7" id="KW-1185">Reference proteome</keyword>
<dbReference type="Gene3D" id="2.160.10.10">
    <property type="entry name" value="Hexapeptide repeat proteins"/>
    <property type="match status" value="1"/>
</dbReference>
<evidence type="ECO:0000256" key="1">
    <source>
        <dbReference type="ARBA" id="ARBA00022516"/>
    </source>
</evidence>
<dbReference type="InterPro" id="IPR011004">
    <property type="entry name" value="Trimer_LpxA-like_sf"/>
</dbReference>
<keyword evidence="4" id="KW-0443">Lipid metabolism</keyword>
<accession>A0A8T3AGV4</accession>
<protein>
    <submittedName>
        <fullName evidence="6">Uncharacterized protein</fullName>
    </submittedName>
</protein>
<evidence type="ECO:0000256" key="5">
    <source>
        <dbReference type="ARBA" id="ARBA00023315"/>
    </source>
</evidence>
<dbReference type="SUPFAM" id="SSF51161">
    <property type="entry name" value="Trimeric LpxA-like enzymes"/>
    <property type="match status" value="1"/>
</dbReference>
<dbReference type="Proteomes" id="UP000829196">
    <property type="component" value="Unassembled WGS sequence"/>
</dbReference>
<organism evidence="6 7">
    <name type="scientific">Dendrobium nobile</name>
    <name type="common">Orchid</name>
    <dbReference type="NCBI Taxonomy" id="94219"/>
    <lineage>
        <taxon>Eukaryota</taxon>
        <taxon>Viridiplantae</taxon>
        <taxon>Streptophyta</taxon>
        <taxon>Embryophyta</taxon>
        <taxon>Tracheophyta</taxon>
        <taxon>Spermatophyta</taxon>
        <taxon>Magnoliopsida</taxon>
        <taxon>Liliopsida</taxon>
        <taxon>Asparagales</taxon>
        <taxon>Orchidaceae</taxon>
        <taxon>Epidendroideae</taxon>
        <taxon>Malaxideae</taxon>
        <taxon>Dendrobiinae</taxon>
        <taxon>Dendrobium</taxon>
    </lineage>
</organism>
<dbReference type="GO" id="GO:0016410">
    <property type="term" value="F:N-acyltransferase activity"/>
    <property type="evidence" value="ECO:0007669"/>
    <property type="project" value="InterPro"/>
</dbReference>
<dbReference type="NCBIfam" id="TIGR01853">
    <property type="entry name" value="lipid_A_lpxD"/>
    <property type="match status" value="1"/>
</dbReference>
<dbReference type="CDD" id="cd03352">
    <property type="entry name" value="LbH_LpxD"/>
    <property type="match status" value="1"/>
</dbReference>
<dbReference type="OrthoDB" id="2355at2759"/>